<dbReference type="GO" id="GO:0004523">
    <property type="term" value="F:RNA-DNA hybrid ribonuclease activity"/>
    <property type="evidence" value="ECO:0007669"/>
    <property type="project" value="InterPro"/>
</dbReference>
<keyword evidence="4" id="KW-1185">Reference proteome</keyword>
<feature type="chain" id="PRO_5042221219" description="RNase H type-1 domain-containing protein" evidence="1">
    <location>
        <begin position="23"/>
        <end position="130"/>
    </location>
</feature>
<evidence type="ECO:0000313" key="3">
    <source>
        <dbReference type="EMBL" id="KAK2645569.1"/>
    </source>
</evidence>
<feature type="signal peptide" evidence="1">
    <location>
        <begin position="1"/>
        <end position="22"/>
    </location>
</feature>
<evidence type="ECO:0000259" key="2">
    <source>
        <dbReference type="Pfam" id="PF13456"/>
    </source>
</evidence>
<sequence length="130" mass="14043">MSMLPFLLLLEVGVGCDYGCLCEEVRHLVCSVEVAEACAILRGIWLARDGGLYPISVESDAAGVVLSRIEASNFLILELLLLSSFPVLDVHYVPSLVNKVSTCFGRACICNFAISGVVLDDPQSQLSFVF</sequence>
<name>A0AAD9WVN7_9ROSI</name>
<comment type="caution">
    <text evidence="3">The sequence shown here is derived from an EMBL/GenBank/DDBJ whole genome shotgun (WGS) entry which is preliminary data.</text>
</comment>
<dbReference type="Proteomes" id="UP001280121">
    <property type="component" value="Unassembled WGS sequence"/>
</dbReference>
<dbReference type="EMBL" id="JANJYI010000006">
    <property type="protein sequence ID" value="KAK2645569.1"/>
    <property type="molecule type" value="Genomic_DNA"/>
</dbReference>
<feature type="domain" description="RNase H type-1" evidence="2">
    <location>
        <begin position="27"/>
        <end position="100"/>
    </location>
</feature>
<evidence type="ECO:0000256" key="1">
    <source>
        <dbReference type="SAM" id="SignalP"/>
    </source>
</evidence>
<dbReference type="Pfam" id="PF13456">
    <property type="entry name" value="RVT_3"/>
    <property type="match status" value="1"/>
</dbReference>
<gene>
    <name evidence="3" type="ORF">Ddye_020764</name>
</gene>
<dbReference type="AlphaFoldDB" id="A0AAD9WVN7"/>
<dbReference type="GO" id="GO:0003676">
    <property type="term" value="F:nucleic acid binding"/>
    <property type="evidence" value="ECO:0007669"/>
    <property type="project" value="InterPro"/>
</dbReference>
<organism evidence="3 4">
    <name type="scientific">Dipteronia dyeriana</name>
    <dbReference type="NCBI Taxonomy" id="168575"/>
    <lineage>
        <taxon>Eukaryota</taxon>
        <taxon>Viridiplantae</taxon>
        <taxon>Streptophyta</taxon>
        <taxon>Embryophyta</taxon>
        <taxon>Tracheophyta</taxon>
        <taxon>Spermatophyta</taxon>
        <taxon>Magnoliopsida</taxon>
        <taxon>eudicotyledons</taxon>
        <taxon>Gunneridae</taxon>
        <taxon>Pentapetalae</taxon>
        <taxon>rosids</taxon>
        <taxon>malvids</taxon>
        <taxon>Sapindales</taxon>
        <taxon>Sapindaceae</taxon>
        <taxon>Hippocastanoideae</taxon>
        <taxon>Acereae</taxon>
        <taxon>Dipteronia</taxon>
    </lineage>
</organism>
<accession>A0AAD9WVN7</accession>
<protein>
    <recommendedName>
        <fullName evidence="2">RNase H type-1 domain-containing protein</fullName>
    </recommendedName>
</protein>
<reference evidence="3" key="1">
    <citation type="journal article" date="2023" name="Plant J.">
        <title>Genome sequences and population genomics provide insights into the demographic history, inbreeding, and mutation load of two 'living fossil' tree species of Dipteronia.</title>
        <authorList>
            <person name="Feng Y."/>
            <person name="Comes H.P."/>
            <person name="Chen J."/>
            <person name="Zhu S."/>
            <person name="Lu R."/>
            <person name="Zhang X."/>
            <person name="Li P."/>
            <person name="Qiu J."/>
            <person name="Olsen K.M."/>
            <person name="Qiu Y."/>
        </authorList>
    </citation>
    <scope>NUCLEOTIDE SEQUENCE</scope>
    <source>
        <strain evidence="3">KIB01</strain>
    </source>
</reference>
<evidence type="ECO:0000313" key="4">
    <source>
        <dbReference type="Proteomes" id="UP001280121"/>
    </source>
</evidence>
<proteinExistence type="predicted"/>
<dbReference type="InterPro" id="IPR002156">
    <property type="entry name" value="RNaseH_domain"/>
</dbReference>
<keyword evidence="1" id="KW-0732">Signal</keyword>